<evidence type="ECO:0000256" key="5">
    <source>
        <dbReference type="ARBA" id="ARBA00047664"/>
    </source>
</evidence>
<comment type="catalytic activity">
    <reaction evidence="5 6">
        <text>N(1)-(5-phospho-beta-D-ribosyl)glycinamide + (6R)-10-formyltetrahydrofolate = N(2)-formyl-N(1)-(5-phospho-beta-D-ribosyl)glycinamide + (6S)-5,6,7,8-tetrahydrofolate + H(+)</text>
        <dbReference type="Rhea" id="RHEA:15053"/>
        <dbReference type="ChEBI" id="CHEBI:15378"/>
        <dbReference type="ChEBI" id="CHEBI:57453"/>
        <dbReference type="ChEBI" id="CHEBI:143788"/>
        <dbReference type="ChEBI" id="CHEBI:147286"/>
        <dbReference type="ChEBI" id="CHEBI:195366"/>
        <dbReference type="EC" id="2.1.2.2"/>
    </reaction>
</comment>
<dbReference type="SUPFAM" id="SSF53328">
    <property type="entry name" value="Formyltransferase"/>
    <property type="match status" value="1"/>
</dbReference>
<feature type="binding site" evidence="6">
    <location>
        <position position="69"/>
    </location>
    <ligand>
        <name>(6R)-10-formyltetrahydrofolate</name>
        <dbReference type="ChEBI" id="CHEBI:195366"/>
    </ligand>
</feature>
<evidence type="ECO:0000313" key="8">
    <source>
        <dbReference type="EMBL" id="UYG17025.1"/>
    </source>
</evidence>
<feature type="binding site" evidence="6">
    <location>
        <begin position="94"/>
        <end position="97"/>
    </location>
    <ligand>
        <name>(6R)-10-formyltetrahydrofolate</name>
        <dbReference type="ChEBI" id="CHEBI:195366"/>
    </ligand>
</feature>
<dbReference type="InterPro" id="IPR036477">
    <property type="entry name" value="Formyl_transf_N_sf"/>
</dbReference>
<evidence type="ECO:0000256" key="2">
    <source>
        <dbReference type="ARBA" id="ARBA00022679"/>
    </source>
</evidence>
<dbReference type="InterPro" id="IPR004607">
    <property type="entry name" value="GART"/>
</dbReference>
<evidence type="ECO:0000313" key="9">
    <source>
        <dbReference type="Proteomes" id="UP001164305"/>
    </source>
</evidence>
<dbReference type="Gene3D" id="3.40.50.170">
    <property type="entry name" value="Formyl transferase, N-terminal domain"/>
    <property type="match status" value="1"/>
</dbReference>
<dbReference type="PANTHER" id="PTHR43369">
    <property type="entry name" value="PHOSPHORIBOSYLGLYCINAMIDE FORMYLTRANSFERASE"/>
    <property type="match status" value="1"/>
</dbReference>
<comment type="function">
    <text evidence="6">Catalyzes the transfer of a formyl group from 10-formyltetrahydrofolate to 5-phospho-ribosyl-glycinamide (GAR), producing 5-phospho-ribosyl-N-formylglycinamide (FGAR) and tetrahydrofolate.</text>
</comment>
<feature type="binding site" evidence="6">
    <location>
        <position position="111"/>
    </location>
    <ligand>
        <name>(6R)-10-formyltetrahydrofolate</name>
        <dbReference type="ChEBI" id="CHEBI:195366"/>
    </ligand>
</feature>
<evidence type="ECO:0000256" key="6">
    <source>
        <dbReference type="HAMAP-Rule" id="MF_01930"/>
    </source>
</evidence>
<sequence length="193" mass="19793">MTDASPVPVAVLISGTGSNLAALLAAAARPGAPFAVCGVLADSEAPGLDHARRAGVPTAVVPLADFSDRPAWDEALAAAVRAVRPRLVVLAGFMRLVGAPLLEAFPHAIINTHPALLPSFPGAHGVRDALAYGVKVTGASVIEVDAGVDTGRILAQQAVAVHDDDTEATLHERIKEVERVMLVDVVTSLTSPP</sequence>
<dbReference type="InterPro" id="IPR001555">
    <property type="entry name" value="GART_AS"/>
</dbReference>
<evidence type="ECO:0000259" key="7">
    <source>
        <dbReference type="Pfam" id="PF00551"/>
    </source>
</evidence>
<dbReference type="GO" id="GO:0004644">
    <property type="term" value="F:phosphoribosylglycinamide formyltransferase activity"/>
    <property type="evidence" value="ECO:0007669"/>
    <property type="project" value="UniProtKB-EC"/>
</dbReference>
<dbReference type="NCBIfam" id="TIGR00639">
    <property type="entry name" value="PurN"/>
    <property type="match status" value="1"/>
</dbReference>
<protein>
    <recommendedName>
        <fullName evidence="6">Phosphoribosylglycinamide formyltransferase</fullName>
        <ecNumber evidence="6">2.1.2.2</ecNumber>
    </recommendedName>
    <alternativeName>
        <fullName evidence="6">5'-phosphoribosylglycinamide transformylase</fullName>
    </alternativeName>
    <alternativeName>
        <fullName evidence="6">GAR transformylase</fullName>
        <shortName evidence="6">GART</shortName>
    </alternativeName>
</protein>
<comment type="similarity">
    <text evidence="4 6">Belongs to the GART family.</text>
</comment>
<dbReference type="EMBL" id="CP107020">
    <property type="protein sequence ID" value="UYG17025.1"/>
    <property type="molecule type" value="Genomic_DNA"/>
</dbReference>
<dbReference type="Proteomes" id="UP001164305">
    <property type="component" value="Chromosome"/>
</dbReference>
<feature type="binding site" evidence="6">
    <location>
        <begin position="17"/>
        <end position="19"/>
    </location>
    <ligand>
        <name>N(1)-(5-phospho-beta-D-ribosyl)glycinamide</name>
        <dbReference type="ChEBI" id="CHEBI:143788"/>
    </ligand>
</feature>
<dbReference type="EC" id="2.1.2.2" evidence="6"/>
<gene>
    <name evidence="6 8" type="primary">purN</name>
    <name evidence="8" type="ORF">BRM3_00890</name>
</gene>
<dbReference type="HAMAP" id="MF_01930">
    <property type="entry name" value="PurN"/>
    <property type="match status" value="1"/>
</dbReference>
<dbReference type="Pfam" id="PF00551">
    <property type="entry name" value="Formyl_trans_N"/>
    <property type="match status" value="1"/>
</dbReference>
<comment type="pathway">
    <text evidence="1 6">Purine metabolism; IMP biosynthesis via de novo pathway; N(2)-formyl-N(1)-(5-phospho-D-ribosyl)glycinamide from N(1)-(5-phospho-D-ribosyl)glycinamide (10-formyl THF route): step 1/1.</text>
</comment>
<feature type="active site" description="Proton donor" evidence="6">
    <location>
        <position position="113"/>
    </location>
</feature>
<keyword evidence="9" id="KW-1185">Reference proteome</keyword>
<keyword evidence="2 6" id="KW-0808">Transferase</keyword>
<feature type="site" description="Raises pKa of active site His" evidence="6">
    <location>
        <position position="149"/>
    </location>
</feature>
<keyword evidence="3 6" id="KW-0658">Purine biosynthesis</keyword>
<reference evidence="8" key="1">
    <citation type="submission" date="2022-10" db="EMBL/GenBank/DDBJ databases">
        <title>Whole-Genome Sequencing of Brachybacterium huguangmaarense BRM-3, Isolated from Betula schmidtii.</title>
        <authorList>
            <person name="Haam D."/>
        </authorList>
    </citation>
    <scope>NUCLEOTIDE SEQUENCE</scope>
    <source>
        <strain evidence="8">BRM-3</strain>
    </source>
</reference>
<evidence type="ECO:0000256" key="1">
    <source>
        <dbReference type="ARBA" id="ARBA00005054"/>
    </source>
</evidence>
<name>A0ABY6G1T5_9MICO</name>
<dbReference type="RefSeq" id="WP_263594235.1">
    <property type="nucleotide sequence ID" value="NZ_CP107020.1"/>
</dbReference>
<evidence type="ECO:0000256" key="3">
    <source>
        <dbReference type="ARBA" id="ARBA00022755"/>
    </source>
</evidence>
<feature type="domain" description="Formyl transferase N-terminal" evidence="7">
    <location>
        <begin position="9"/>
        <end position="186"/>
    </location>
</feature>
<dbReference type="PROSITE" id="PS00373">
    <property type="entry name" value="GART"/>
    <property type="match status" value="1"/>
</dbReference>
<accession>A0ABY6G1T5</accession>
<organism evidence="8 9">
    <name type="scientific">Brachybacterium huguangmaarense</name>
    <dbReference type="NCBI Taxonomy" id="1652028"/>
    <lineage>
        <taxon>Bacteria</taxon>
        <taxon>Bacillati</taxon>
        <taxon>Actinomycetota</taxon>
        <taxon>Actinomycetes</taxon>
        <taxon>Micrococcales</taxon>
        <taxon>Dermabacteraceae</taxon>
        <taxon>Brachybacterium</taxon>
    </lineage>
</organism>
<proteinExistence type="inferred from homology"/>
<dbReference type="PANTHER" id="PTHR43369:SF2">
    <property type="entry name" value="PHOSPHORIBOSYLGLYCINAMIDE FORMYLTRANSFERASE"/>
    <property type="match status" value="1"/>
</dbReference>
<evidence type="ECO:0000256" key="4">
    <source>
        <dbReference type="ARBA" id="ARBA00038440"/>
    </source>
</evidence>
<dbReference type="InterPro" id="IPR002376">
    <property type="entry name" value="Formyl_transf_N"/>
</dbReference>
<dbReference type="CDD" id="cd08645">
    <property type="entry name" value="FMT_core_GART"/>
    <property type="match status" value="1"/>
</dbReference>